<dbReference type="GO" id="GO:0004222">
    <property type="term" value="F:metalloendopeptidase activity"/>
    <property type="evidence" value="ECO:0007669"/>
    <property type="project" value="TreeGrafter"/>
</dbReference>
<evidence type="ECO:0000259" key="1">
    <source>
        <dbReference type="Pfam" id="PF01551"/>
    </source>
</evidence>
<protein>
    <submittedName>
        <fullName evidence="2">Murein DD-endopeptidase MepM/ murein hydrolase activator NlpD</fullName>
    </submittedName>
</protein>
<dbReference type="PANTHER" id="PTHR21666:SF270">
    <property type="entry name" value="MUREIN HYDROLASE ACTIVATOR ENVC"/>
    <property type="match status" value="1"/>
</dbReference>
<sequence>MSRHRSTGGEHEFATLDEALDRGARRAKGAHRIAPPSSALRGRVVVAAVAVGAFAAAAAGQTIHAVSGDGATTGAAADEIVPVAGVRQASASMGMGGDAPAAPELLALAGQADGTLEAQKMATTERLTQAKAERAAALKAQQDEAARPKYVRPAVGTFTSGFGARWGVTHYGVDIANRIGTPILSVADGVVVEAGTASGFGLWVRVQHADGTISVYGHVNDYVVREGQKVKAGQLIAHIGNRGQSTGPHLHFEIWDADGRKMNPTPWLASRGIAL</sequence>
<reference evidence="2 3" key="1">
    <citation type="submission" date="2018-10" db="EMBL/GenBank/DDBJ databases">
        <title>Genomic Encyclopedia of Archaeal and Bacterial Type Strains, Phase II (KMG-II): from individual species to whole genera.</title>
        <authorList>
            <person name="Goeker M."/>
        </authorList>
    </citation>
    <scope>NUCLEOTIDE SEQUENCE [LARGE SCALE GENOMIC DNA]</scope>
    <source>
        <strain evidence="2 3">DSM 45657</strain>
    </source>
</reference>
<feature type="domain" description="M23ase beta-sheet core" evidence="1">
    <location>
        <begin position="169"/>
        <end position="264"/>
    </location>
</feature>
<dbReference type="SUPFAM" id="SSF51261">
    <property type="entry name" value="Duplicated hybrid motif"/>
    <property type="match status" value="1"/>
</dbReference>
<gene>
    <name evidence="2" type="ORF">CLV68_1431</name>
</gene>
<comment type="caution">
    <text evidence="2">The sequence shown here is derived from an EMBL/GenBank/DDBJ whole genome shotgun (WGS) entry which is preliminary data.</text>
</comment>
<dbReference type="AlphaFoldDB" id="A0A421B948"/>
<dbReference type="Gene3D" id="2.70.70.10">
    <property type="entry name" value="Glucose Permease (Domain IIA)"/>
    <property type="match status" value="1"/>
</dbReference>
<accession>A0A421B948</accession>
<dbReference type="InterPro" id="IPR011055">
    <property type="entry name" value="Dup_hybrid_motif"/>
</dbReference>
<organism evidence="2 3">
    <name type="scientific">Actinokineospora cianjurensis</name>
    <dbReference type="NCBI Taxonomy" id="585224"/>
    <lineage>
        <taxon>Bacteria</taxon>
        <taxon>Bacillati</taxon>
        <taxon>Actinomycetota</taxon>
        <taxon>Actinomycetes</taxon>
        <taxon>Pseudonocardiales</taxon>
        <taxon>Pseudonocardiaceae</taxon>
        <taxon>Actinokineospora</taxon>
    </lineage>
</organism>
<evidence type="ECO:0000313" key="2">
    <source>
        <dbReference type="EMBL" id="RLK60917.1"/>
    </source>
</evidence>
<dbReference type="CDD" id="cd12797">
    <property type="entry name" value="M23_peptidase"/>
    <property type="match status" value="1"/>
</dbReference>
<dbReference type="InterPro" id="IPR016047">
    <property type="entry name" value="M23ase_b-sheet_dom"/>
</dbReference>
<evidence type="ECO:0000313" key="3">
    <source>
        <dbReference type="Proteomes" id="UP000282454"/>
    </source>
</evidence>
<dbReference type="Pfam" id="PF01551">
    <property type="entry name" value="Peptidase_M23"/>
    <property type="match status" value="1"/>
</dbReference>
<dbReference type="InterPro" id="IPR050570">
    <property type="entry name" value="Cell_wall_metabolism_enzyme"/>
</dbReference>
<dbReference type="PANTHER" id="PTHR21666">
    <property type="entry name" value="PEPTIDASE-RELATED"/>
    <property type="match status" value="1"/>
</dbReference>
<keyword evidence="2" id="KW-0378">Hydrolase</keyword>
<dbReference type="RefSeq" id="WP_170224145.1">
    <property type="nucleotide sequence ID" value="NZ_RCDD01000001.1"/>
</dbReference>
<dbReference type="EMBL" id="RCDD01000001">
    <property type="protein sequence ID" value="RLK60917.1"/>
    <property type="molecule type" value="Genomic_DNA"/>
</dbReference>
<proteinExistence type="predicted"/>
<name>A0A421B948_9PSEU</name>
<keyword evidence="3" id="KW-1185">Reference proteome</keyword>
<dbReference type="Proteomes" id="UP000282454">
    <property type="component" value="Unassembled WGS sequence"/>
</dbReference>